<organism evidence="1 2">
    <name type="scientific">Nibea albiflora</name>
    <name type="common">Yellow drum</name>
    <name type="synonym">Corvina albiflora</name>
    <dbReference type="NCBI Taxonomy" id="240163"/>
    <lineage>
        <taxon>Eukaryota</taxon>
        <taxon>Metazoa</taxon>
        <taxon>Chordata</taxon>
        <taxon>Craniata</taxon>
        <taxon>Vertebrata</taxon>
        <taxon>Euteleostomi</taxon>
        <taxon>Actinopterygii</taxon>
        <taxon>Neopterygii</taxon>
        <taxon>Teleostei</taxon>
        <taxon>Neoteleostei</taxon>
        <taxon>Acanthomorphata</taxon>
        <taxon>Eupercaria</taxon>
        <taxon>Sciaenidae</taxon>
        <taxon>Nibea</taxon>
    </lineage>
</organism>
<dbReference type="Proteomes" id="UP000805704">
    <property type="component" value="Chromosome 10"/>
</dbReference>
<keyword evidence="2" id="KW-1185">Reference proteome</keyword>
<comment type="caution">
    <text evidence="1">The sequence shown here is derived from an EMBL/GenBank/DDBJ whole genome shotgun (WGS) entry which is preliminary data.</text>
</comment>
<accession>A0ACB7FIE1</accession>
<name>A0ACB7FIE1_NIBAL</name>
<proteinExistence type="predicted"/>
<sequence length="144" mass="15844">MSHPPCPPPSFSFSFLTKASSSPFESRAELSKSLIRLQIATPCEEGDINTVQGWGRERSEGVSSTPTRLSSTKNSSSRLVSGNAKKKKKVTIIHFTSAGTRGSCGGNKSKGIFTWCVDFNSRVWRRKTYGVPRRHSLPAIDLRL</sequence>
<gene>
    <name evidence="1" type="ORF">GBF38_016113</name>
</gene>
<dbReference type="EMBL" id="CM024798">
    <property type="protein sequence ID" value="KAG8013891.1"/>
    <property type="molecule type" value="Genomic_DNA"/>
</dbReference>
<reference evidence="1" key="1">
    <citation type="submission" date="2020-04" db="EMBL/GenBank/DDBJ databases">
        <title>A chromosome-scale assembly and high-density genetic map of the yellow drum (Nibea albiflora) genome.</title>
        <authorList>
            <person name="Xu D."/>
            <person name="Zhang W."/>
            <person name="Chen R."/>
            <person name="Tan P."/>
            <person name="Wang L."/>
            <person name="Song H."/>
            <person name="Tian L."/>
            <person name="Zhu Q."/>
            <person name="Wang B."/>
        </authorList>
    </citation>
    <scope>NUCLEOTIDE SEQUENCE</scope>
    <source>
        <strain evidence="1">ZJHYS-2018</strain>
    </source>
</reference>
<protein>
    <submittedName>
        <fullName evidence="1">Uncharacterized protein</fullName>
    </submittedName>
</protein>
<evidence type="ECO:0000313" key="1">
    <source>
        <dbReference type="EMBL" id="KAG8013891.1"/>
    </source>
</evidence>
<evidence type="ECO:0000313" key="2">
    <source>
        <dbReference type="Proteomes" id="UP000805704"/>
    </source>
</evidence>